<dbReference type="AlphaFoldDB" id="A0A813FLY2"/>
<protein>
    <submittedName>
        <fullName evidence="2">Uncharacterized protein</fullName>
    </submittedName>
</protein>
<proteinExistence type="predicted"/>
<evidence type="ECO:0000256" key="1">
    <source>
        <dbReference type="SAM" id="MobiDB-lite"/>
    </source>
</evidence>
<sequence>MVIFVVDFLPETPPVWWADAIKGREELTREAQKSLPPWQSVERSHGRPAASTTHQLRGNTRLRTEDRCHNGHITKDKNIPKCCGSRMVPMPSWCLIICSEPLIVAISVGKQIQTSDHPLALVEHCTSSLVRHGSVLL</sequence>
<keyword evidence="3" id="KW-1185">Reference proteome</keyword>
<comment type="caution">
    <text evidence="2">The sequence shown here is derived from an EMBL/GenBank/DDBJ whole genome shotgun (WGS) entry which is preliminary data.</text>
</comment>
<feature type="region of interest" description="Disordered" evidence="1">
    <location>
        <begin position="32"/>
        <end position="55"/>
    </location>
</feature>
<gene>
    <name evidence="2" type="ORF">PGLA1383_LOCUS31240</name>
</gene>
<dbReference type="EMBL" id="CAJNNV010025262">
    <property type="protein sequence ID" value="CAE8613473.1"/>
    <property type="molecule type" value="Genomic_DNA"/>
</dbReference>
<evidence type="ECO:0000313" key="2">
    <source>
        <dbReference type="EMBL" id="CAE8613473.1"/>
    </source>
</evidence>
<reference evidence="2" key="1">
    <citation type="submission" date="2021-02" db="EMBL/GenBank/DDBJ databases">
        <authorList>
            <person name="Dougan E. K."/>
            <person name="Rhodes N."/>
            <person name="Thang M."/>
            <person name="Chan C."/>
        </authorList>
    </citation>
    <scope>NUCLEOTIDE SEQUENCE</scope>
</reference>
<name>A0A813FLY2_POLGL</name>
<dbReference type="Proteomes" id="UP000654075">
    <property type="component" value="Unassembled WGS sequence"/>
</dbReference>
<organism evidence="2 3">
    <name type="scientific">Polarella glacialis</name>
    <name type="common">Dinoflagellate</name>
    <dbReference type="NCBI Taxonomy" id="89957"/>
    <lineage>
        <taxon>Eukaryota</taxon>
        <taxon>Sar</taxon>
        <taxon>Alveolata</taxon>
        <taxon>Dinophyceae</taxon>
        <taxon>Suessiales</taxon>
        <taxon>Suessiaceae</taxon>
        <taxon>Polarella</taxon>
    </lineage>
</organism>
<accession>A0A813FLY2</accession>
<evidence type="ECO:0000313" key="3">
    <source>
        <dbReference type="Proteomes" id="UP000654075"/>
    </source>
</evidence>